<dbReference type="Gene3D" id="2.30.29.30">
    <property type="entry name" value="Pleckstrin-homology domain (PH domain)/Phosphotyrosine-binding domain (PTB)"/>
    <property type="match status" value="1"/>
</dbReference>
<evidence type="ECO:0000313" key="2">
    <source>
        <dbReference type="Proteomes" id="UP000749646"/>
    </source>
</evidence>
<dbReference type="OrthoDB" id="185618at2759"/>
<evidence type="ECO:0000313" key="1">
    <source>
        <dbReference type="EMBL" id="KAF9974239.1"/>
    </source>
</evidence>
<organism evidence="1 2">
    <name type="scientific">Modicella reniformis</name>
    <dbReference type="NCBI Taxonomy" id="1440133"/>
    <lineage>
        <taxon>Eukaryota</taxon>
        <taxon>Fungi</taxon>
        <taxon>Fungi incertae sedis</taxon>
        <taxon>Mucoromycota</taxon>
        <taxon>Mortierellomycotina</taxon>
        <taxon>Mortierellomycetes</taxon>
        <taxon>Mortierellales</taxon>
        <taxon>Mortierellaceae</taxon>
        <taxon>Modicella</taxon>
    </lineage>
</organism>
<reference evidence="1" key="1">
    <citation type="journal article" date="2020" name="Fungal Divers.">
        <title>Resolving the Mortierellaceae phylogeny through synthesis of multi-gene phylogenetics and phylogenomics.</title>
        <authorList>
            <person name="Vandepol N."/>
            <person name="Liber J."/>
            <person name="Desiro A."/>
            <person name="Na H."/>
            <person name="Kennedy M."/>
            <person name="Barry K."/>
            <person name="Grigoriev I.V."/>
            <person name="Miller A.N."/>
            <person name="O'Donnell K."/>
            <person name="Stajich J.E."/>
            <person name="Bonito G."/>
        </authorList>
    </citation>
    <scope>NUCLEOTIDE SEQUENCE</scope>
    <source>
        <strain evidence="1">MES-2147</strain>
    </source>
</reference>
<proteinExistence type="predicted"/>
<dbReference type="AlphaFoldDB" id="A0A9P6JGK4"/>
<name>A0A9P6JGK4_9FUNG</name>
<keyword evidence="2" id="KW-1185">Reference proteome</keyword>
<sequence length="74" mass="7984">MRADGVLRLILNVSIFPGMNVVVTGDKYVRFIGIEEGKPIPFLLKVKDAAMAGEVVGGIQRATDRQLRAGGSRD</sequence>
<protein>
    <submittedName>
        <fullName evidence="1">Uncharacterized protein</fullName>
    </submittedName>
</protein>
<dbReference type="InterPro" id="IPR011993">
    <property type="entry name" value="PH-like_dom_sf"/>
</dbReference>
<gene>
    <name evidence="1" type="ORF">BGZ65_008837</name>
</gene>
<accession>A0A9P6JGK4</accession>
<dbReference type="Proteomes" id="UP000749646">
    <property type="component" value="Unassembled WGS sequence"/>
</dbReference>
<dbReference type="SUPFAM" id="SSF50729">
    <property type="entry name" value="PH domain-like"/>
    <property type="match status" value="1"/>
</dbReference>
<dbReference type="EMBL" id="JAAAHW010004456">
    <property type="protein sequence ID" value="KAF9974239.1"/>
    <property type="molecule type" value="Genomic_DNA"/>
</dbReference>
<feature type="non-terminal residue" evidence="1">
    <location>
        <position position="74"/>
    </location>
</feature>
<comment type="caution">
    <text evidence="1">The sequence shown here is derived from an EMBL/GenBank/DDBJ whole genome shotgun (WGS) entry which is preliminary data.</text>
</comment>